<keyword evidence="9 11" id="KW-0472">Membrane</keyword>
<dbReference type="InterPro" id="IPR011012">
    <property type="entry name" value="Longin-like_dom_sf"/>
</dbReference>
<dbReference type="Gene3D" id="3.30.450.60">
    <property type="match status" value="1"/>
</dbReference>
<accession>D2V8N2</accession>
<sequence length="558" mass="61271">MVIISVSVISKAGKPLIARQFRDISRVRLEGLLSAFPKLMDPKSQHTFVETDSVRYVYQSLDQLFLVLITTKTSNIVEDLETLQLFSRIIKDICFSNQRNSGTGIGEEIISENAFDLMFAFDEIVSLGYRESVSLGQVKDILKMDSQEENLQEAIKQRQIENAQSHATMKATEIAMQIANNGGIRTGGISSADRGIGSSGGSRPTDVYVPPSNQGKYSGIGSGSRETSSNVTSSSSSSSGGLPAQNTSDRKLKEQSKPSSLKQMILNRPNSKKGSHSLLNDLVSKGDITPTIAENTSVPVSTKIESVAEQQKKVKVEDIHLQVKETLQVETNREGGLNSLDVKGEMHLAINETGNGFIKVRLVNDLKDGFVSKIHPNIDKKEFSDQRTLALKRTDKPFPTGNPLKILTWRSQGNFDESVLPFTVNCWPNPSGGETTVSIEYNLQDTSAELQNVTISVPIPTKEVSVESADVGTYRVDQKNGKFIWSFDLIDSSCASGSIEFVINERADESSFFPVDVSFTSEYSMSGTEIRDVLSVTDSSEQRYSVEKSLTVAEYKIV</sequence>
<evidence type="ECO:0000256" key="10">
    <source>
        <dbReference type="ARBA" id="ARBA00023329"/>
    </source>
</evidence>
<dbReference type="PROSITE" id="PS51072">
    <property type="entry name" value="MHD"/>
    <property type="match status" value="1"/>
</dbReference>
<evidence type="ECO:0000256" key="5">
    <source>
        <dbReference type="ARBA" id="ARBA00022490"/>
    </source>
</evidence>
<feature type="compositionally biased region" description="Low complexity" evidence="12">
    <location>
        <begin position="223"/>
        <end position="241"/>
    </location>
</feature>
<dbReference type="Pfam" id="PF00928">
    <property type="entry name" value="Adap_comp_sub"/>
    <property type="match status" value="1"/>
</dbReference>
<keyword evidence="4 11" id="KW-0813">Transport</keyword>
<dbReference type="Gene3D" id="2.60.40.1170">
    <property type="entry name" value="Mu homology domain, subdomain B"/>
    <property type="match status" value="2"/>
</dbReference>
<dbReference type="GO" id="GO:0015031">
    <property type="term" value="P:protein transport"/>
    <property type="evidence" value="ECO:0007669"/>
    <property type="project" value="UniProtKB-KW"/>
</dbReference>
<dbReference type="PANTHER" id="PTHR10121">
    <property type="entry name" value="COATOMER SUBUNIT DELTA"/>
    <property type="match status" value="1"/>
</dbReference>
<gene>
    <name evidence="14" type="ORF">NAEGRDRAFT_79018</name>
</gene>
<keyword evidence="5 11" id="KW-0963">Cytoplasm</keyword>
<name>D2V8N2_NAEGR</name>
<dbReference type="RefSeq" id="XP_002679463.1">
    <property type="nucleotide sequence ID" value="XM_002679417.1"/>
</dbReference>
<dbReference type="KEGG" id="ngr:NAEGRDRAFT_79018"/>
<protein>
    <recommendedName>
        <fullName evidence="11">Coatomer subunit delta</fullName>
    </recommendedName>
</protein>
<dbReference type="STRING" id="5762.D2V8N2"/>
<dbReference type="AlphaFoldDB" id="D2V8N2"/>
<proteinExistence type="inferred from homology"/>
<organism evidence="15">
    <name type="scientific">Naegleria gruberi</name>
    <name type="common">Amoeba</name>
    <dbReference type="NCBI Taxonomy" id="5762"/>
    <lineage>
        <taxon>Eukaryota</taxon>
        <taxon>Discoba</taxon>
        <taxon>Heterolobosea</taxon>
        <taxon>Tetramitia</taxon>
        <taxon>Eutetramitia</taxon>
        <taxon>Vahlkampfiidae</taxon>
        <taxon>Naegleria</taxon>
    </lineage>
</organism>
<keyword evidence="8 11" id="KW-0333">Golgi apparatus</keyword>
<evidence type="ECO:0000256" key="9">
    <source>
        <dbReference type="ARBA" id="ARBA00023136"/>
    </source>
</evidence>
<dbReference type="InterPro" id="IPR027059">
    <property type="entry name" value="Coatomer_dsu"/>
</dbReference>
<evidence type="ECO:0000313" key="14">
    <source>
        <dbReference type="EMBL" id="EFC46719.1"/>
    </source>
</evidence>
<evidence type="ECO:0000256" key="3">
    <source>
        <dbReference type="ARBA" id="ARBA00011775"/>
    </source>
</evidence>
<keyword evidence="10" id="KW-0968">Cytoplasmic vesicle</keyword>
<dbReference type="GO" id="GO:0051645">
    <property type="term" value="P:Golgi localization"/>
    <property type="evidence" value="ECO:0007669"/>
    <property type="project" value="TreeGrafter"/>
</dbReference>
<dbReference type="OrthoDB" id="10266042at2759"/>
<dbReference type="VEuPathDB" id="AmoebaDB:NAEGRDRAFT_79018"/>
<evidence type="ECO:0000256" key="11">
    <source>
        <dbReference type="RuleBase" id="RU366052"/>
    </source>
</evidence>
<dbReference type="Proteomes" id="UP000006671">
    <property type="component" value="Unassembled WGS sequence"/>
</dbReference>
<dbReference type="PANTHER" id="PTHR10121:SF0">
    <property type="entry name" value="COATOMER SUBUNIT DELTA"/>
    <property type="match status" value="1"/>
</dbReference>
<dbReference type="GeneID" id="8860064"/>
<dbReference type="FunFam" id="3.30.450.60:FF:000003">
    <property type="entry name" value="Coatomer subunit delta"/>
    <property type="match status" value="1"/>
</dbReference>
<comment type="subcellular location">
    <subcellularLocation>
        <location evidence="11">Cytoplasm</location>
    </subcellularLocation>
    <subcellularLocation>
        <location evidence="1 11">Golgi apparatus membrane</location>
        <topology evidence="1 11">Peripheral membrane protein</topology>
        <orientation evidence="1 11">Cytoplasmic side</orientation>
    </subcellularLocation>
    <subcellularLocation>
        <location evidence="11">Cytoplasmic vesicle</location>
        <location evidence="11">COPI-coated vesicle membrane</location>
        <topology evidence="11">Peripheral membrane protein</topology>
        <orientation evidence="11">Cytoplasmic side</orientation>
    </subcellularLocation>
</comment>
<dbReference type="GO" id="GO:0006888">
    <property type="term" value="P:endoplasmic reticulum to Golgi vesicle-mediated transport"/>
    <property type="evidence" value="ECO:0007669"/>
    <property type="project" value="TreeGrafter"/>
</dbReference>
<dbReference type="EMBL" id="GG738857">
    <property type="protein sequence ID" value="EFC46719.1"/>
    <property type="molecule type" value="Genomic_DNA"/>
</dbReference>
<dbReference type="GO" id="GO:0006890">
    <property type="term" value="P:retrograde vesicle-mediated transport, Golgi to endoplasmic reticulum"/>
    <property type="evidence" value="ECO:0007669"/>
    <property type="project" value="UniProtKB-UniRule"/>
</dbReference>
<feature type="domain" description="MHD" evidence="13">
    <location>
        <begin position="316"/>
        <end position="558"/>
    </location>
</feature>
<feature type="region of interest" description="Disordered" evidence="12">
    <location>
        <begin position="185"/>
        <end position="278"/>
    </location>
</feature>
<dbReference type="SUPFAM" id="SSF49447">
    <property type="entry name" value="Second domain of Mu2 adaptin subunit (ap50) of ap2 adaptor"/>
    <property type="match status" value="1"/>
</dbReference>
<evidence type="ECO:0000256" key="8">
    <source>
        <dbReference type="ARBA" id="ARBA00023034"/>
    </source>
</evidence>
<evidence type="ECO:0000259" key="13">
    <source>
        <dbReference type="PROSITE" id="PS51072"/>
    </source>
</evidence>
<dbReference type="InParanoid" id="D2V8N2"/>
<comment type="function">
    <text evidence="11">The coatomer is a cytosolic protein complex that binds to dilysine motifs and reversibly associates with Golgi non-clathrin-coated vesicles, which further mediate biosynthetic protein transport from the ER, via the Golgi up to the trans Golgi network.</text>
</comment>
<evidence type="ECO:0000256" key="1">
    <source>
        <dbReference type="ARBA" id="ARBA00004255"/>
    </source>
</evidence>
<keyword evidence="15" id="KW-1185">Reference proteome</keyword>
<dbReference type="InterPro" id="IPR028565">
    <property type="entry name" value="MHD"/>
</dbReference>
<evidence type="ECO:0000256" key="12">
    <source>
        <dbReference type="SAM" id="MobiDB-lite"/>
    </source>
</evidence>
<evidence type="ECO:0000256" key="2">
    <source>
        <dbReference type="ARBA" id="ARBA00010516"/>
    </source>
</evidence>
<evidence type="ECO:0000256" key="7">
    <source>
        <dbReference type="ARBA" id="ARBA00022927"/>
    </source>
</evidence>
<keyword evidence="6 11" id="KW-0931">ER-Golgi transport</keyword>
<dbReference type="InterPro" id="IPR036168">
    <property type="entry name" value="AP2_Mu_C_sf"/>
</dbReference>
<dbReference type="CDD" id="cd09254">
    <property type="entry name" value="AP_delta-COPI_MHD"/>
    <property type="match status" value="1"/>
</dbReference>
<comment type="subunit">
    <text evidence="3 11">Oligomeric complex that consists of at least the alpha, beta, beta', gamma, delta, epsilon and zeta subunits.</text>
</comment>
<evidence type="ECO:0000256" key="4">
    <source>
        <dbReference type="ARBA" id="ARBA00022448"/>
    </source>
</evidence>
<dbReference type="CDD" id="cd14830">
    <property type="entry name" value="Delta_COP_N"/>
    <property type="match status" value="1"/>
</dbReference>
<dbReference type="GO" id="GO:0030126">
    <property type="term" value="C:COPI vesicle coat"/>
    <property type="evidence" value="ECO:0007669"/>
    <property type="project" value="UniProtKB-UniRule"/>
</dbReference>
<evidence type="ECO:0000313" key="15">
    <source>
        <dbReference type="Proteomes" id="UP000006671"/>
    </source>
</evidence>
<comment type="similarity">
    <text evidence="2 11">Belongs to the adaptor complexes medium subunit family. Delta-COP subfamily.</text>
</comment>
<dbReference type="GO" id="GO:0000139">
    <property type="term" value="C:Golgi membrane"/>
    <property type="evidence" value="ECO:0007669"/>
    <property type="project" value="UniProtKB-SubCell"/>
</dbReference>
<dbReference type="SUPFAM" id="SSF64356">
    <property type="entry name" value="SNARE-like"/>
    <property type="match status" value="1"/>
</dbReference>
<reference evidence="14 15" key="1">
    <citation type="journal article" date="2010" name="Cell">
        <title>The genome of Naegleria gruberi illuminates early eukaryotic versatility.</title>
        <authorList>
            <person name="Fritz-Laylin L.K."/>
            <person name="Prochnik S.E."/>
            <person name="Ginger M.L."/>
            <person name="Dacks J.B."/>
            <person name="Carpenter M.L."/>
            <person name="Field M.C."/>
            <person name="Kuo A."/>
            <person name="Paredez A."/>
            <person name="Chapman J."/>
            <person name="Pham J."/>
            <person name="Shu S."/>
            <person name="Neupane R."/>
            <person name="Cipriano M."/>
            <person name="Mancuso J."/>
            <person name="Tu H."/>
            <person name="Salamov A."/>
            <person name="Lindquist E."/>
            <person name="Shapiro H."/>
            <person name="Lucas S."/>
            <person name="Grigoriev I.V."/>
            <person name="Cande W.Z."/>
            <person name="Fulton C."/>
            <person name="Rokhsar D.S."/>
            <person name="Dawson S.C."/>
        </authorList>
    </citation>
    <scope>NUCLEOTIDE SEQUENCE [LARGE SCALE GENOMIC DNA]</scope>
    <source>
        <strain evidence="14 15">NEG-M</strain>
    </source>
</reference>
<keyword evidence="7 11" id="KW-0653">Protein transport</keyword>
<evidence type="ECO:0000256" key="6">
    <source>
        <dbReference type="ARBA" id="ARBA00022892"/>
    </source>
</evidence>
<dbReference type="eggNOG" id="KOG2635">
    <property type="taxonomic scope" value="Eukaryota"/>
</dbReference>